<accession>A0A1G1YI81</accession>
<dbReference type="Gene3D" id="3.30.420.10">
    <property type="entry name" value="Ribonuclease H-like superfamily/Ribonuclease H"/>
    <property type="match status" value="1"/>
</dbReference>
<dbReference type="SUPFAM" id="SSF53098">
    <property type="entry name" value="Ribonuclease H-like"/>
    <property type="match status" value="1"/>
</dbReference>
<dbReference type="Proteomes" id="UP000177310">
    <property type="component" value="Unassembled WGS sequence"/>
</dbReference>
<evidence type="ECO:0000259" key="1">
    <source>
        <dbReference type="Pfam" id="PF13482"/>
    </source>
</evidence>
<dbReference type="InterPro" id="IPR038720">
    <property type="entry name" value="YprB_RNase_H-like_dom"/>
</dbReference>
<evidence type="ECO:0000313" key="3">
    <source>
        <dbReference type="Proteomes" id="UP000177310"/>
    </source>
</evidence>
<dbReference type="InterPro" id="IPR012337">
    <property type="entry name" value="RNaseH-like_sf"/>
</dbReference>
<dbReference type="InterPro" id="IPR036397">
    <property type="entry name" value="RNaseH_sf"/>
</dbReference>
<proteinExistence type="predicted"/>
<dbReference type="GO" id="GO:0003676">
    <property type="term" value="F:nucleic acid binding"/>
    <property type="evidence" value="ECO:0007669"/>
    <property type="project" value="InterPro"/>
</dbReference>
<organism evidence="2 3">
    <name type="scientific">Candidatus Buchananbacteria bacterium RIFCSPHIGHO2_02_FULL_56_16</name>
    <dbReference type="NCBI Taxonomy" id="1797542"/>
    <lineage>
        <taxon>Bacteria</taxon>
        <taxon>Candidatus Buchananiibacteriota</taxon>
    </lineage>
</organism>
<dbReference type="Pfam" id="PF13482">
    <property type="entry name" value="RNase_H_2"/>
    <property type="match status" value="1"/>
</dbReference>
<comment type="caution">
    <text evidence="2">The sequence shown here is derived from an EMBL/GenBank/DDBJ whole genome shotgun (WGS) entry which is preliminary data.</text>
</comment>
<evidence type="ECO:0000313" key="2">
    <source>
        <dbReference type="EMBL" id="OGY52042.1"/>
    </source>
</evidence>
<protein>
    <recommendedName>
        <fullName evidence="1">YprB ribonuclease H-like domain-containing protein</fullName>
    </recommendedName>
</protein>
<dbReference type="EMBL" id="MHIL01000010">
    <property type="protein sequence ID" value="OGY52042.1"/>
    <property type="molecule type" value="Genomic_DNA"/>
</dbReference>
<gene>
    <name evidence="2" type="ORF">A3J59_03955</name>
</gene>
<reference evidence="2 3" key="1">
    <citation type="journal article" date="2016" name="Nat. Commun.">
        <title>Thousands of microbial genomes shed light on interconnected biogeochemical processes in an aquifer system.</title>
        <authorList>
            <person name="Anantharaman K."/>
            <person name="Brown C.T."/>
            <person name="Hug L.A."/>
            <person name="Sharon I."/>
            <person name="Castelle C.J."/>
            <person name="Probst A.J."/>
            <person name="Thomas B.C."/>
            <person name="Singh A."/>
            <person name="Wilkins M.J."/>
            <person name="Karaoz U."/>
            <person name="Brodie E.L."/>
            <person name="Williams K.H."/>
            <person name="Hubbard S.S."/>
            <person name="Banfield J.F."/>
        </authorList>
    </citation>
    <scope>NUCLEOTIDE SEQUENCE [LARGE SCALE GENOMIC DNA]</scope>
</reference>
<feature type="domain" description="YprB ribonuclease H-like" evidence="1">
    <location>
        <begin position="6"/>
        <end position="153"/>
    </location>
</feature>
<sequence length="191" mass="22120">MKKIVLDIETKNTFSQVGSTDAARLDLSLLVVYDFETDRYQSFLEQELPKLWPLLERTDLIIGYNSDTFDIPLLNKYYSGDLTKIKSLDLLVEIRKSLGRRLSLDMVAAGTLGAGKSGDGLAAVRWWQQGEIEKIRHYCQEDVRLTKELYEYALAHQHLRYKIIQEVKQFPIDTSRWDEPASSTLNYTLPW</sequence>
<dbReference type="STRING" id="1797542.A3J59_03955"/>
<dbReference type="AlphaFoldDB" id="A0A1G1YI81"/>
<name>A0A1G1YI81_9BACT</name>